<organism evidence="2 3">
    <name type="scientific">Absidia repens</name>
    <dbReference type="NCBI Taxonomy" id="90262"/>
    <lineage>
        <taxon>Eukaryota</taxon>
        <taxon>Fungi</taxon>
        <taxon>Fungi incertae sedis</taxon>
        <taxon>Mucoromycota</taxon>
        <taxon>Mucoromycotina</taxon>
        <taxon>Mucoromycetes</taxon>
        <taxon>Mucorales</taxon>
        <taxon>Cunninghamellaceae</taxon>
        <taxon>Absidia</taxon>
    </lineage>
</organism>
<dbReference type="GO" id="GO:0030907">
    <property type="term" value="C:MBF transcription complex"/>
    <property type="evidence" value="ECO:0007669"/>
    <property type="project" value="TreeGrafter"/>
</dbReference>
<gene>
    <name evidence="2" type="ORF">BCR42DRAFT_338371</name>
</gene>
<reference evidence="2 3" key="1">
    <citation type="submission" date="2016-07" db="EMBL/GenBank/DDBJ databases">
        <title>Pervasive Adenine N6-methylation of Active Genes in Fungi.</title>
        <authorList>
            <consortium name="DOE Joint Genome Institute"/>
            <person name="Mondo S.J."/>
            <person name="Dannebaum R.O."/>
            <person name="Kuo R.C."/>
            <person name="Labutti K."/>
            <person name="Haridas S."/>
            <person name="Kuo A."/>
            <person name="Salamov A."/>
            <person name="Ahrendt S.R."/>
            <person name="Lipzen A."/>
            <person name="Sullivan W."/>
            <person name="Andreopoulos W.B."/>
            <person name="Clum A."/>
            <person name="Lindquist E."/>
            <person name="Daum C."/>
            <person name="Ramamoorthy G.K."/>
            <person name="Gryganskyi A."/>
            <person name="Culley D."/>
            <person name="Magnuson J.K."/>
            <person name="James T.Y."/>
            <person name="O'Malley M.A."/>
            <person name="Stajich J.E."/>
            <person name="Spatafora J.W."/>
            <person name="Visel A."/>
            <person name="Grigoriev I.V."/>
        </authorList>
    </citation>
    <scope>NUCLEOTIDE SEQUENCE [LARGE SCALE GENOMIC DNA]</scope>
    <source>
        <strain evidence="2 3">NRRL 1336</strain>
    </source>
</reference>
<evidence type="ECO:0000313" key="2">
    <source>
        <dbReference type="EMBL" id="ORZ04885.1"/>
    </source>
</evidence>
<evidence type="ECO:0000259" key="1">
    <source>
        <dbReference type="PROSITE" id="PS51299"/>
    </source>
</evidence>
<dbReference type="InterPro" id="IPR036887">
    <property type="entry name" value="HTH_APSES_sf"/>
</dbReference>
<evidence type="ECO:0000313" key="3">
    <source>
        <dbReference type="Proteomes" id="UP000193560"/>
    </source>
</evidence>
<dbReference type="PANTHER" id="PTHR43828:SF5">
    <property type="entry name" value="TRANSCRIPTIONAL REPRESSOR XBP1"/>
    <property type="match status" value="1"/>
</dbReference>
<keyword evidence="3" id="KW-1185">Reference proteome</keyword>
<dbReference type="PANTHER" id="PTHR43828">
    <property type="entry name" value="ASPARAGINASE"/>
    <property type="match status" value="1"/>
</dbReference>
<name>A0A1X2HXR0_9FUNG</name>
<keyword evidence="2" id="KW-0238">DNA-binding</keyword>
<dbReference type="GO" id="GO:0033309">
    <property type="term" value="C:SBF transcription complex"/>
    <property type="evidence" value="ECO:0007669"/>
    <property type="project" value="TreeGrafter"/>
</dbReference>
<dbReference type="GO" id="GO:0000981">
    <property type="term" value="F:DNA-binding transcription factor activity, RNA polymerase II-specific"/>
    <property type="evidence" value="ECO:0007669"/>
    <property type="project" value="UniProtKB-ARBA"/>
</dbReference>
<dbReference type="PROSITE" id="PS51299">
    <property type="entry name" value="HTH_APSES"/>
    <property type="match status" value="1"/>
</dbReference>
<feature type="non-terminal residue" evidence="2">
    <location>
        <position position="122"/>
    </location>
</feature>
<dbReference type="OrthoDB" id="5562739at2759"/>
<dbReference type="Proteomes" id="UP000193560">
    <property type="component" value="Unassembled WGS sequence"/>
</dbReference>
<dbReference type="STRING" id="90262.A0A1X2HXR0"/>
<dbReference type="Gene3D" id="3.10.260.10">
    <property type="entry name" value="Transcription regulator HTH, APSES-type DNA-binding domain"/>
    <property type="match status" value="1"/>
</dbReference>
<comment type="caution">
    <text evidence="2">The sequence shown here is derived from an EMBL/GenBank/DDBJ whole genome shotgun (WGS) entry which is preliminary data.</text>
</comment>
<dbReference type="SUPFAM" id="SSF54616">
    <property type="entry name" value="DNA-binding domain of Mlu1-box binding protein MBP1"/>
    <property type="match status" value="1"/>
</dbReference>
<dbReference type="EMBL" id="MCGE01000047">
    <property type="protein sequence ID" value="ORZ04885.1"/>
    <property type="molecule type" value="Genomic_DNA"/>
</dbReference>
<protein>
    <submittedName>
        <fullName evidence="2">Transcription regulator HTH, apses-type DNA-binding domain-containing protein</fullName>
    </submittedName>
</protein>
<dbReference type="AlphaFoldDB" id="A0A1X2HXR0"/>
<dbReference type="InterPro" id="IPR051642">
    <property type="entry name" value="SWI6-like"/>
</dbReference>
<sequence length="122" mass="14069">METNTNTPYTTELHLITVAKNEYATSLDERGFKPVFEYEINGQPILWDRETRDVFLTGIWKALGYTKVDVIKTIQCNPNVKTKKLRGGLLKIQGTWVPYQDARSLCLRAAWIIRHQLTPLFG</sequence>
<dbReference type="InterPro" id="IPR003163">
    <property type="entry name" value="Tscrpt_reg_HTH_APSES-type"/>
</dbReference>
<dbReference type="GO" id="GO:0003677">
    <property type="term" value="F:DNA binding"/>
    <property type="evidence" value="ECO:0007669"/>
    <property type="project" value="UniProtKB-KW"/>
</dbReference>
<feature type="domain" description="HTH APSES-type" evidence="1">
    <location>
        <begin position="22"/>
        <end position="122"/>
    </location>
</feature>
<accession>A0A1X2HXR0</accession>
<proteinExistence type="predicted"/>